<dbReference type="SUPFAM" id="SSF56112">
    <property type="entry name" value="Protein kinase-like (PK-like)"/>
    <property type="match status" value="1"/>
</dbReference>
<reference evidence="3 4" key="1">
    <citation type="journal article" date="2010" name="PLoS Genet.">
        <title>De novo assembly of a 40 Mb eukaryotic genome from short sequence reads: Sordaria macrospora, a model organism for fungal morphogenesis.</title>
        <authorList>
            <person name="Nowrousian M."/>
            <person name="Stajich J."/>
            <person name="Chu M."/>
            <person name="Engh I."/>
            <person name="Espagne E."/>
            <person name="Halliday K."/>
            <person name="Kamerewerd J."/>
            <person name="Kempken F."/>
            <person name="Knab B."/>
            <person name="Kuo H.C."/>
            <person name="Osiewacz H.D."/>
            <person name="Poeggeler S."/>
            <person name="Read N."/>
            <person name="Seiler S."/>
            <person name="Smith K."/>
            <person name="Zickler D."/>
            <person name="Kueck U."/>
            <person name="Freitag M."/>
        </authorList>
    </citation>
    <scope>NUCLEOTIDE SEQUENCE [LARGE SCALE GENOMIC DNA]</scope>
    <source>
        <strain evidence="4">ATCC MYA-333 / DSM 997 / K(L3346) / K-hell</strain>
        <tissue evidence="3">Mycelium</tissue>
    </source>
</reference>
<dbReference type="Proteomes" id="UP000001881">
    <property type="component" value="Unassembled WGS sequence"/>
</dbReference>
<dbReference type="eggNOG" id="KOG0591">
    <property type="taxonomic scope" value="Eukaryota"/>
</dbReference>
<dbReference type="AlphaFoldDB" id="F7WAT3"/>
<evidence type="ECO:0000313" key="4">
    <source>
        <dbReference type="Proteomes" id="UP000001881"/>
    </source>
</evidence>
<comment type="caution">
    <text evidence="3">The sequence shown here is derived from an EMBL/GenBank/DDBJ whole genome shotgun (WGS) entry which is preliminary data.</text>
</comment>
<dbReference type="PROSITE" id="PS50011">
    <property type="entry name" value="PROTEIN_KINASE_DOM"/>
    <property type="match status" value="1"/>
</dbReference>
<name>F7WAT3_SORMK</name>
<organism evidence="3 4">
    <name type="scientific">Sordaria macrospora (strain ATCC MYA-333 / DSM 997 / K(L3346) / K-hell)</name>
    <dbReference type="NCBI Taxonomy" id="771870"/>
    <lineage>
        <taxon>Eukaryota</taxon>
        <taxon>Fungi</taxon>
        <taxon>Dikarya</taxon>
        <taxon>Ascomycota</taxon>
        <taxon>Pezizomycotina</taxon>
        <taxon>Sordariomycetes</taxon>
        <taxon>Sordariomycetidae</taxon>
        <taxon>Sordariales</taxon>
        <taxon>Sordariaceae</taxon>
        <taxon>Sordaria</taxon>
    </lineage>
</organism>
<dbReference type="VEuPathDB" id="FungiDB:SMAC_08761"/>
<keyword evidence="4" id="KW-1185">Reference proteome</keyword>
<sequence length="328" mass="37622">MVSAYIIAYCSSGFDFSDITNWRRDNLRFLRAPHIVQVFDFSFEDDREDDGEEEGDEEGDEGNSPLPPSSKRSKTEQGKFERTETERTQAEVRKETRATRAGQKAASIARKAGIADHPQVDDGGYMMPEKPGVSPGTGMFHFDIDPQNGRLHLTKGKVASTHPQFEIMTDRHDRTPILKLIDFGLAPYSCRSCRENLWLGRKNGKTGYFLPEQFTREWEAVVDPPDAQNARVAGQYSWKSNLWQFGMVTITLRFNSRRTIHALGRANLICGNDLPLEQQRYQDFPTYGYHFLDQQYDHVSLRLRHLVARCLCEVPDDKPSFEELHVEI</sequence>
<dbReference type="InterPro" id="IPR000719">
    <property type="entry name" value="Prot_kinase_dom"/>
</dbReference>
<feature type="domain" description="Protein kinase" evidence="2">
    <location>
        <begin position="1"/>
        <end position="328"/>
    </location>
</feature>
<feature type="region of interest" description="Disordered" evidence="1">
    <location>
        <begin position="42"/>
        <end position="124"/>
    </location>
</feature>
<proteinExistence type="predicted"/>
<dbReference type="InterPro" id="IPR011009">
    <property type="entry name" value="Kinase-like_dom_sf"/>
</dbReference>
<gene>
    <name evidence="3" type="ORF">SMAC_08761</name>
</gene>
<evidence type="ECO:0000259" key="2">
    <source>
        <dbReference type="PROSITE" id="PS50011"/>
    </source>
</evidence>
<evidence type="ECO:0000313" key="3">
    <source>
        <dbReference type="EMBL" id="CCC14248.1"/>
    </source>
</evidence>
<dbReference type="InParanoid" id="F7WAT3"/>
<protein>
    <submittedName>
        <fullName evidence="3">WGS project CABT00000000 data, contig 2.65</fullName>
    </submittedName>
</protein>
<dbReference type="EMBL" id="CABT02000065">
    <property type="protein sequence ID" value="CCC14248.1"/>
    <property type="molecule type" value="Genomic_DNA"/>
</dbReference>
<feature type="compositionally biased region" description="Acidic residues" evidence="1">
    <location>
        <begin position="42"/>
        <end position="61"/>
    </location>
</feature>
<dbReference type="OrthoDB" id="4584769at2759"/>
<feature type="compositionally biased region" description="Basic and acidic residues" evidence="1">
    <location>
        <begin position="73"/>
        <end position="98"/>
    </location>
</feature>
<dbReference type="Gene3D" id="1.10.510.10">
    <property type="entry name" value="Transferase(Phosphotransferase) domain 1"/>
    <property type="match status" value="1"/>
</dbReference>
<dbReference type="GO" id="GO:0004672">
    <property type="term" value="F:protein kinase activity"/>
    <property type="evidence" value="ECO:0007669"/>
    <property type="project" value="InterPro"/>
</dbReference>
<dbReference type="GO" id="GO:0005524">
    <property type="term" value="F:ATP binding"/>
    <property type="evidence" value="ECO:0007669"/>
    <property type="project" value="InterPro"/>
</dbReference>
<dbReference type="HOGENOM" id="CLU_847771_0_0_1"/>
<accession>F7WAT3</accession>
<evidence type="ECO:0000256" key="1">
    <source>
        <dbReference type="SAM" id="MobiDB-lite"/>
    </source>
</evidence>